<evidence type="ECO:0000313" key="1">
    <source>
        <dbReference type="EMBL" id="OLP73141.1"/>
    </source>
</evidence>
<dbReference type="Proteomes" id="UP000186817">
    <property type="component" value="Unassembled WGS sequence"/>
</dbReference>
<dbReference type="OrthoDB" id="450180at2759"/>
<evidence type="ECO:0000313" key="2">
    <source>
        <dbReference type="Proteomes" id="UP000186817"/>
    </source>
</evidence>
<organism evidence="1 2">
    <name type="scientific">Symbiodinium microadriaticum</name>
    <name type="common">Dinoflagellate</name>
    <name type="synonym">Zooxanthella microadriatica</name>
    <dbReference type="NCBI Taxonomy" id="2951"/>
    <lineage>
        <taxon>Eukaryota</taxon>
        <taxon>Sar</taxon>
        <taxon>Alveolata</taxon>
        <taxon>Dinophyceae</taxon>
        <taxon>Suessiales</taxon>
        <taxon>Symbiodiniaceae</taxon>
        <taxon>Symbiodinium</taxon>
    </lineage>
</organism>
<accession>A0A1Q9BR30</accession>
<keyword evidence="2" id="KW-1185">Reference proteome</keyword>
<reference evidence="1 2" key="1">
    <citation type="submission" date="2016-02" db="EMBL/GenBank/DDBJ databases">
        <title>Genome analysis of coral dinoflagellate symbionts highlights evolutionary adaptations to a symbiotic lifestyle.</title>
        <authorList>
            <person name="Aranda M."/>
            <person name="Li Y."/>
            <person name="Liew Y.J."/>
            <person name="Baumgarten S."/>
            <person name="Simakov O."/>
            <person name="Wilson M."/>
            <person name="Piel J."/>
            <person name="Ashoor H."/>
            <person name="Bougouffa S."/>
            <person name="Bajic V.B."/>
            <person name="Ryu T."/>
            <person name="Ravasi T."/>
            <person name="Bayer T."/>
            <person name="Micklem G."/>
            <person name="Kim H."/>
            <person name="Bhak J."/>
            <person name="Lajeunesse T.C."/>
            <person name="Voolstra C.R."/>
        </authorList>
    </citation>
    <scope>NUCLEOTIDE SEQUENCE [LARGE SCALE GENOMIC DNA]</scope>
    <source>
        <strain evidence="1 2">CCMP2467</strain>
    </source>
</reference>
<dbReference type="AlphaFoldDB" id="A0A1Q9BR30"/>
<proteinExistence type="predicted"/>
<gene>
    <name evidence="1" type="ORF">AK812_SmicGene47743</name>
</gene>
<dbReference type="EMBL" id="LSRX01006255">
    <property type="protein sequence ID" value="OLP73141.1"/>
    <property type="molecule type" value="Genomic_DNA"/>
</dbReference>
<name>A0A1Q9BR30_SYMMI</name>
<protein>
    <submittedName>
        <fullName evidence="1">Uncharacterized protein</fullName>
    </submittedName>
</protein>
<comment type="caution">
    <text evidence="1">The sequence shown here is derived from an EMBL/GenBank/DDBJ whole genome shotgun (WGS) entry which is preliminary data.</text>
</comment>
<feature type="non-terminal residue" evidence="1">
    <location>
        <position position="149"/>
    </location>
</feature>
<sequence>MAMWNESTLSLFLHRLCKLKAPKVLIFAILLLHWSENVPIRADASWLAIAGVMSAVQGKAVVWLGLVCSSFTVINMGWSKRSSIAVLKPTLVEALCDKVRIHKVAWYMLHYGSRNYPPEFGARVAALLEEIHESRAMAAQDEKAGLRQP</sequence>